<proteinExistence type="predicted"/>
<dbReference type="Proteomes" id="UP000276133">
    <property type="component" value="Unassembled WGS sequence"/>
</dbReference>
<sequence>MRGNILIMKNTINFFKIINQITVAKLNADFLFQCDSEIISSMELISTTPNEVKKPRISDSGEGCFKALGNVLRASSNGFYFKPDLGKSHQVKVKSNAISYVNSNKLNRSQAANGIPRHLLINHLIGRYKSTYVGRTTVYSTQEEEVISHMLQKMADWRYAINKDGLKEIVKNYAESLGKSDRFNNRQPKIPNFILQTLVNPFQQRIVNLL</sequence>
<dbReference type="EMBL" id="REGN01006567">
    <property type="protein sequence ID" value="RNA09014.1"/>
    <property type="molecule type" value="Genomic_DNA"/>
</dbReference>
<protein>
    <submittedName>
        <fullName evidence="1">Uncharacterized protein</fullName>
    </submittedName>
</protein>
<name>A0A3M7QCU5_BRAPC</name>
<accession>A0A3M7QCU5</accession>
<reference evidence="1 2" key="1">
    <citation type="journal article" date="2018" name="Sci. Rep.">
        <title>Genomic signatures of local adaptation to the degree of environmental predictability in rotifers.</title>
        <authorList>
            <person name="Franch-Gras L."/>
            <person name="Hahn C."/>
            <person name="Garcia-Roger E.M."/>
            <person name="Carmona M.J."/>
            <person name="Serra M."/>
            <person name="Gomez A."/>
        </authorList>
    </citation>
    <scope>NUCLEOTIDE SEQUENCE [LARGE SCALE GENOMIC DNA]</scope>
    <source>
        <strain evidence="1">HYR1</strain>
    </source>
</reference>
<gene>
    <name evidence="1" type="ORF">BpHYR1_040700</name>
</gene>
<comment type="caution">
    <text evidence="1">The sequence shown here is derived from an EMBL/GenBank/DDBJ whole genome shotgun (WGS) entry which is preliminary data.</text>
</comment>
<evidence type="ECO:0000313" key="1">
    <source>
        <dbReference type="EMBL" id="RNA09014.1"/>
    </source>
</evidence>
<organism evidence="1 2">
    <name type="scientific">Brachionus plicatilis</name>
    <name type="common">Marine rotifer</name>
    <name type="synonym">Brachionus muelleri</name>
    <dbReference type="NCBI Taxonomy" id="10195"/>
    <lineage>
        <taxon>Eukaryota</taxon>
        <taxon>Metazoa</taxon>
        <taxon>Spiralia</taxon>
        <taxon>Gnathifera</taxon>
        <taxon>Rotifera</taxon>
        <taxon>Eurotatoria</taxon>
        <taxon>Monogononta</taxon>
        <taxon>Pseudotrocha</taxon>
        <taxon>Ploima</taxon>
        <taxon>Brachionidae</taxon>
        <taxon>Brachionus</taxon>
    </lineage>
</organism>
<dbReference type="AlphaFoldDB" id="A0A3M7QCU5"/>
<evidence type="ECO:0000313" key="2">
    <source>
        <dbReference type="Proteomes" id="UP000276133"/>
    </source>
</evidence>
<keyword evidence="2" id="KW-1185">Reference proteome</keyword>